<dbReference type="AlphaFoldDB" id="A0AA49GQ72"/>
<feature type="domain" description="DUF4440" evidence="3">
    <location>
        <begin position="33"/>
        <end position="139"/>
    </location>
</feature>
<feature type="signal peptide" evidence="2">
    <location>
        <begin position="1"/>
        <end position="20"/>
    </location>
</feature>
<evidence type="ECO:0000313" key="4">
    <source>
        <dbReference type="EMBL" id="WKN38990.1"/>
    </source>
</evidence>
<dbReference type="InterPro" id="IPR032710">
    <property type="entry name" value="NTF2-like_dom_sf"/>
</dbReference>
<accession>A0AA49GQ72</accession>
<organism evidence="4">
    <name type="scientific">Roseihalotalea indica</name>
    <dbReference type="NCBI Taxonomy" id="2867963"/>
    <lineage>
        <taxon>Bacteria</taxon>
        <taxon>Pseudomonadati</taxon>
        <taxon>Bacteroidota</taxon>
        <taxon>Cytophagia</taxon>
        <taxon>Cytophagales</taxon>
        <taxon>Catalimonadaceae</taxon>
        <taxon>Roseihalotalea</taxon>
    </lineage>
</organism>
<proteinExistence type="predicted"/>
<keyword evidence="1" id="KW-0175">Coiled coil</keyword>
<dbReference type="SUPFAM" id="SSF54427">
    <property type="entry name" value="NTF2-like"/>
    <property type="match status" value="1"/>
</dbReference>
<feature type="coiled-coil region" evidence="1">
    <location>
        <begin position="19"/>
        <end position="46"/>
    </location>
</feature>
<reference evidence="4" key="1">
    <citation type="journal article" date="2023" name="Comput. Struct. Biotechnol. J.">
        <title>Discovery of a novel marine Bacteroidetes with a rich repertoire of carbohydrate-active enzymes.</title>
        <authorList>
            <person name="Chen B."/>
            <person name="Liu G."/>
            <person name="Chen Q."/>
            <person name="Wang H."/>
            <person name="Liu L."/>
            <person name="Tang K."/>
        </authorList>
    </citation>
    <scope>NUCLEOTIDE SEQUENCE</scope>
    <source>
        <strain evidence="4">TK19036</strain>
    </source>
</reference>
<sequence length="151" mass="16911">MKKNILLLLFSIAIVLGTYAQDTATIEKQKQEIESLIDQYAQAREKRDTVLLKSILTPDIDQLVSSGEWRDGVQASVQGMLRSSSSNPGDRILTVDKIRFIGSEAAIVDARYEIKNTDGTTRKMWSTFIVIAEAGAWKITAIRNMRPSEYS</sequence>
<name>A0AA49GQ72_9BACT</name>
<dbReference type="InterPro" id="IPR011944">
    <property type="entry name" value="Steroid_delta5-4_isomerase"/>
</dbReference>
<evidence type="ECO:0000256" key="1">
    <source>
        <dbReference type="SAM" id="Coils"/>
    </source>
</evidence>
<dbReference type="Pfam" id="PF14534">
    <property type="entry name" value="DUF4440"/>
    <property type="match status" value="1"/>
</dbReference>
<feature type="chain" id="PRO_5041208407" evidence="2">
    <location>
        <begin position="21"/>
        <end position="151"/>
    </location>
</feature>
<protein>
    <submittedName>
        <fullName evidence="4">SgcJ/EcaC family oxidoreductase</fullName>
    </submittedName>
</protein>
<dbReference type="Gene3D" id="3.10.450.50">
    <property type="match status" value="1"/>
</dbReference>
<reference evidence="4" key="2">
    <citation type="journal article" date="2024" name="Antonie Van Leeuwenhoek">
        <title>Roseihalotalea indica gen. nov., sp. nov., a halophilic Bacteroidetes from mesopelagic Southwest Indian Ocean with higher carbohydrate metabolic potential.</title>
        <authorList>
            <person name="Chen B."/>
            <person name="Zhang M."/>
            <person name="Lin D."/>
            <person name="Ye J."/>
            <person name="Tang K."/>
        </authorList>
    </citation>
    <scope>NUCLEOTIDE SEQUENCE</scope>
    <source>
        <strain evidence="4">TK19036</strain>
    </source>
</reference>
<keyword evidence="2" id="KW-0732">Signal</keyword>
<evidence type="ECO:0000256" key="2">
    <source>
        <dbReference type="SAM" id="SignalP"/>
    </source>
</evidence>
<dbReference type="EMBL" id="CP120682">
    <property type="protein sequence ID" value="WKN38990.1"/>
    <property type="molecule type" value="Genomic_DNA"/>
</dbReference>
<evidence type="ECO:0000259" key="3">
    <source>
        <dbReference type="Pfam" id="PF14534"/>
    </source>
</evidence>
<gene>
    <name evidence="4" type="ORF">K4G66_09780</name>
</gene>
<dbReference type="InterPro" id="IPR027843">
    <property type="entry name" value="DUF4440"/>
</dbReference>
<dbReference type="NCBIfam" id="TIGR02246">
    <property type="entry name" value="SgcJ/EcaC family oxidoreductase"/>
    <property type="match status" value="1"/>
</dbReference>